<evidence type="ECO:0000313" key="2">
    <source>
        <dbReference type="EMBL" id="KAK2856557.1"/>
    </source>
</evidence>
<dbReference type="AlphaFoldDB" id="A0AA88T767"/>
<gene>
    <name evidence="2" type="ORF">Q5P01_005292</name>
</gene>
<accession>A0AA88T767</accession>
<feature type="compositionally biased region" description="Basic and acidic residues" evidence="1">
    <location>
        <begin position="34"/>
        <end position="67"/>
    </location>
</feature>
<comment type="caution">
    <text evidence="2">The sequence shown here is derived from an EMBL/GenBank/DDBJ whole genome shotgun (WGS) entry which is preliminary data.</text>
</comment>
<keyword evidence="3" id="KW-1185">Reference proteome</keyword>
<name>A0AA88T767_CHASR</name>
<dbReference type="EMBL" id="JAUPFM010000003">
    <property type="protein sequence ID" value="KAK2856557.1"/>
    <property type="molecule type" value="Genomic_DNA"/>
</dbReference>
<reference evidence="2" key="1">
    <citation type="submission" date="2023-07" db="EMBL/GenBank/DDBJ databases">
        <title>Chromosome-level Genome Assembly of Striped Snakehead (Channa striata).</title>
        <authorList>
            <person name="Liu H."/>
        </authorList>
    </citation>
    <scope>NUCLEOTIDE SEQUENCE</scope>
    <source>
        <strain evidence="2">Gz</strain>
        <tissue evidence="2">Muscle</tissue>
    </source>
</reference>
<evidence type="ECO:0000256" key="1">
    <source>
        <dbReference type="SAM" id="MobiDB-lite"/>
    </source>
</evidence>
<dbReference type="Proteomes" id="UP001187415">
    <property type="component" value="Unassembled WGS sequence"/>
</dbReference>
<sequence length="79" mass="8923">MTSRVTRLTVPSSASWCERLDSLHLVRVLSTNRRTDGRTNDTVSRRGETKKLRGRERTAPGRRDATGRDAGPMSLRSLR</sequence>
<protein>
    <submittedName>
        <fullName evidence="2">Uncharacterized protein</fullName>
    </submittedName>
</protein>
<evidence type="ECO:0000313" key="3">
    <source>
        <dbReference type="Proteomes" id="UP001187415"/>
    </source>
</evidence>
<organism evidence="2 3">
    <name type="scientific">Channa striata</name>
    <name type="common">Snakehead murrel</name>
    <name type="synonym">Ophicephalus striatus</name>
    <dbReference type="NCBI Taxonomy" id="64152"/>
    <lineage>
        <taxon>Eukaryota</taxon>
        <taxon>Metazoa</taxon>
        <taxon>Chordata</taxon>
        <taxon>Craniata</taxon>
        <taxon>Vertebrata</taxon>
        <taxon>Euteleostomi</taxon>
        <taxon>Actinopterygii</taxon>
        <taxon>Neopterygii</taxon>
        <taxon>Teleostei</taxon>
        <taxon>Neoteleostei</taxon>
        <taxon>Acanthomorphata</taxon>
        <taxon>Anabantaria</taxon>
        <taxon>Anabantiformes</taxon>
        <taxon>Channoidei</taxon>
        <taxon>Channidae</taxon>
        <taxon>Channa</taxon>
    </lineage>
</organism>
<feature type="region of interest" description="Disordered" evidence="1">
    <location>
        <begin position="34"/>
        <end position="79"/>
    </location>
</feature>
<proteinExistence type="predicted"/>